<evidence type="ECO:0000259" key="9">
    <source>
        <dbReference type="PROSITE" id="PS50885"/>
    </source>
</evidence>
<evidence type="ECO:0000259" key="10">
    <source>
        <dbReference type="PROSITE" id="PS51753"/>
    </source>
</evidence>
<dbReference type="RefSeq" id="WP_163303508.1">
    <property type="nucleotide sequence ID" value="NZ_JAAGRQ010000101.1"/>
</dbReference>
<comment type="similarity">
    <text evidence="3">Belongs to the methyl-accepting chemotaxis (MCP) protein family.</text>
</comment>
<dbReference type="SUPFAM" id="SSF58104">
    <property type="entry name" value="Methyl-accepting chemotaxis protein (MCP) signaling domain"/>
    <property type="match status" value="1"/>
</dbReference>
<dbReference type="InterPro" id="IPR003660">
    <property type="entry name" value="HAMP_dom"/>
</dbReference>
<evidence type="ECO:0000313" key="12">
    <source>
        <dbReference type="Proteomes" id="UP000469724"/>
    </source>
</evidence>
<evidence type="ECO:0000259" key="8">
    <source>
        <dbReference type="PROSITE" id="PS50111"/>
    </source>
</evidence>
<dbReference type="GO" id="GO:0006935">
    <property type="term" value="P:chemotaxis"/>
    <property type="evidence" value="ECO:0007669"/>
    <property type="project" value="UniProtKB-KW"/>
</dbReference>
<dbReference type="Gene3D" id="6.10.340.10">
    <property type="match status" value="1"/>
</dbReference>
<evidence type="ECO:0000256" key="6">
    <source>
        <dbReference type="SAM" id="MobiDB-lite"/>
    </source>
</evidence>
<feature type="domain" description="HAMP" evidence="9">
    <location>
        <begin position="363"/>
        <end position="400"/>
    </location>
</feature>
<evidence type="ECO:0000256" key="2">
    <source>
        <dbReference type="ARBA" id="ARBA00022500"/>
    </source>
</evidence>
<organism evidence="11 12">
    <name type="scientific">Desulfolutivibrio sulfodismutans</name>
    <dbReference type="NCBI Taxonomy" id="63561"/>
    <lineage>
        <taxon>Bacteria</taxon>
        <taxon>Pseudomonadati</taxon>
        <taxon>Thermodesulfobacteriota</taxon>
        <taxon>Desulfovibrionia</taxon>
        <taxon>Desulfovibrionales</taxon>
        <taxon>Desulfovibrionaceae</taxon>
        <taxon>Desulfolutivibrio</taxon>
    </lineage>
</organism>
<feature type="compositionally biased region" description="Low complexity" evidence="6">
    <location>
        <begin position="660"/>
        <end position="673"/>
    </location>
</feature>
<dbReference type="SUPFAM" id="SSF158472">
    <property type="entry name" value="HAMP domain-like"/>
    <property type="match status" value="1"/>
</dbReference>
<evidence type="ECO:0000256" key="7">
    <source>
        <dbReference type="SAM" id="Phobius"/>
    </source>
</evidence>
<dbReference type="Pfam" id="PF00015">
    <property type="entry name" value="MCPsignal"/>
    <property type="match status" value="1"/>
</dbReference>
<gene>
    <name evidence="11" type="ORF">G3N56_17010</name>
</gene>
<evidence type="ECO:0000256" key="3">
    <source>
        <dbReference type="ARBA" id="ARBA00029447"/>
    </source>
</evidence>
<feature type="region of interest" description="Disordered" evidence="6">
    <location>
        <begin position="639"/>
        <end position="697"/>
    </location>
</feature>
<keyword evidence="7" id="KW-0472">Membrane</keyword>
<evidence type="ECO:0000256" key="1">
    <source>
        <dbReference type="ARBA" id="ARBA00004370"/>
    </source>
</evidence>
<feature type="compositionally biased region" description="Low complexity" evidence="6">
    <location>
        <begin position="410"/>
        <end position="437"/>
    </location>
</feature>
<dbReference type="GO" id="GO:0005886">
    <property type="term" value="C:plasma membrane"/>
    <property type="evidence" value="ECO:0007669"/>
    <property type="project" value="TreeGrafter"/>
</dbReference>
<comment type="subcellular location">
    <subcellularLocation>
        <location evidence="1">Membrane</location>
    </subcellularLocation>
</comment>
<dbReference type="EMBL" id="JAAGRQ010000101">
    <property type="protein sequence ID" value="NDY58435.1"/>
    <property type="molecule type" value="Genomic_DNA"/>
</dbReference>
<dbReference type="InterPro" id="IPR004089">
    <property type="entry name" value="MCPsignal_dom"/>
</dbReference>
<dbReference type="CDD" id="cd06225">
    <property type="entry name" value="HAMP"/>
    <property type="match status" value="1"/>
</dbReference>
<dbReference type="Gene3D" id="1.10.287.950">
    <property type="entry name" value="Methyl-accepting chemotaxis protein"/>
    <property type="match status" value="1"/>
</dbReference>
<dbReference type="PANTHER" id="PTHR43531:SF11">
    <property type="entry name" value="METHYL-ACCEPTING CHEMOTAXIS PROTEIN 3"/>
    <property type="match status" value="1"/>
</dbReference>
<dbReference type="AlphaFoldDB" id="A0A7K3NRL1"/>
<evidence type="ECO:0000256" key="5">
    <source>
        <dbReference type="SAM" id="Coils"/>
    </source>
</evidence>
<keyword evidence="4" id="KW-0807">Transducer</keyword>
<keyword evidence="7" id="KW-1133">Transmembrane helix</keyword>
<dbReference type="Proteomes" id="UP000469724">
    <property type="component" value="Unassembled WGS sequence"/>
</dbReference>
<keyword evidence="2" id="KW-0145">Chemotaxis</keyword>
<dbReference type="Gene3D" id="1.20.1440.210">
    <property type="match status" value="1"/>
</dbReference>
<feature type="region of interest" description="Disordered" evidence="6">
    <location>
        <begin position="407"/>
        <end position="437"/>
    </location>
</feature>
<sequence>MFANLRIAVKLGIGFGLLLLFTAVVAFVGWLSLGAIADRADKTEGVNTIVAETLQARMDVLYFMDAKDASRVEQFKKRVEAVLTQAATLKASFKNIANREKMDAITAAIKNYDEGFMKYIEAERSRDATIKEMVAAAAGLQQTAETLTKRASADASQGAGGVGSSGLRIADITRNFLLSRIEVLYYLWRGDKARAENAKASLDAVVAAGKELAAQSAQADEKALLADIGVKAEAYKSRIDDVVKAGDTQAALVKDMAVMAGNVSNQAEGALAAQKESMAADSRQATITSLTVSAVAVLVGILFAFFITRAIRNGVNRAYRVAEAVAAGNTEEDVVAASTDEIGQLLGAMGRMIEAERTASRIASNLADGDLTVEVVPRSDKDEMFRSFREMVEKLREVVSEVQAGAENVASGSEQMSASSESLSQGSTEQAAAVEESSAAMEEMASSISQNADNAKQTEAIAVKAAHDAEESGLAVNQAVAAMKVIAGKISIIEEIARQTDLLALNAAVEAARAGEHGKGFAVVASEVRKLAERSQGAASEITELSRSSTDIAARAGDLLSKLVPDIQKTADLIQEINAASQEQSSGAGQVNKALQQLDQVIQQNAAASEELASTAEELSAQAEQLQATIAFFDIGQRETRRPAALPQSQTRTPMRRPAKAAPAARPAQAAKPGGLKLRMSEGPSAKGGDDDDFESF</sequence>
<accession>A0A7K3NRL1</accession>
<dbReference type="InterPro" id="IPR032255">
    <property type="entry name" value="HBM"/>
</dbReference>
<feature type="transmembrane region" description="Helical" evidence="7">
    <location>
        <begin position="285"/>
        <end position="307"/>
    </location>
</feature>
<dbReference type="PROSITE" id="PS51753">
    <property type="entry name" value="HBM"/>
    <property type="match status" value="1"/>
</dbReference>
<dbReference type="PANTHER" id="PTHR43531">
    <property type="entry name" value="PROTEIN ICFG"/>
    <property type="match status" value="1"/>
</dbReference>
<feature type="domain" description="HAMP" evidence="9">
    <location>
        <begin position="309"/>
        <end position="361"/>
    </location>
</feature>
<dbReference type="InterPro" id="IPR051310">
    <property type="entry name" value="MCP_chemotaxis"/>
</dbReference>
<dbReference type="GO" id="GO:0004888">
    <property type="term" value="F:transmembrane signaling receptor activity"/>
    <property type="evidence" value="ECO:0007669"/>
    <property type="project" value="TreeGrafter"/>
</dbReference>
<feature type="domain" description="Methyl-accepting transducer" evidence="8">
    <location>
        <begin position="405"/>
        <end position="620"/>
    </location>
</feature>
<reference evidence="11 12" key="1">
    <citation type="submission" date="2020-02" db="EMBL/GenBank/DDBJ databases">
        <title>Comparative genomics of sulfur disproportionating microorganisms.</title>
        <authorList>
            <person name="Ward L.M."/>
            <person name="Bertran E."/>
            <person name="Johnston D.T."/>
        </authorList>
    </citation>
    <scope>NUCLEOTIDE SEQUENCE [LARGE SCALE GENOMIC DNA]</scope>
    <source>
        <strain evidence="11 12">DSM 3696</strain>
    </source>
</reference>
<dbReference type="Pfam" id="PF00672">
    <property type="entry name" value="HAMP"/>
    <property type="match status" value="1"/>
</dbReference>
<dbReference type="PROSITE" id="PS50111">
    <property type="entry name" value="CHEMOTAXIS_TRANSDUC_2"/>
    <property type="match status" value="1"/>
</dbReference>
<dbReference type="GO" id="GO:0007165">
    <property type="term" value="P:signal transduction"/>
    <property type="evidence" value="ECO:0007669"/>
    <property type="project" value="UniProtKB-KW"/>
</dbReference>
<dbReference type="SMART" id="SM00283">
    <property type="entry name" value="MA"/>
    <property type="match status" value="1"/>
</dbReference>
<dbReference type="FunFam" id="1.10.287.950:FF:000001">
    <property type="entry name" value="Methyl-accepting chemotaxis sensory transducer"/>
    <property type="match status" value="1"/>
</dbReference>
<keyword evidence="7" id="KW-0812">Transmembrane</keyword>
<dbReference type="PROSITE" id="PS50885">
    <property type="entry name" value="HAMP"/>
    <property type="match status" value="2"/>
</dbReference>
<keyword evidence="12" id="KW-1185">Reference proteome</keyword>
<feature type="coiled-coil region" evidence="5">
    <location>
        <begin position="591"/>
        <end position="629"/>
    </location>
</feature>
<dbReference type="Pfam" id="PF16591">
    <property type="entry name" value="HBM"/>
    <property type="match status" value="1"/>
</dbReference>
<protein>
    <submittedName>
        <fullName evidence="11">HAMP domain-containing protein</fullName>
    </submittedName>
</protein>
<evidence type="ECO:0000313" key="11">
    <source>
        <dbReference type="EMBL" id="NDY58435.1"/>
    </source>
</evidence>
<keyword evidence="5" id="KW-0175">Coiled coil</keyword>
<proteinExistence type="inferred from homology"/>
<feature type="domain" description="HBM" evidence="10">
    <location>
        <begin position="38"/>
        <end position="282"/>
    </location>
</feature>
<evidence type="ECO:0000256" key="4">
    <source>
        <dbReference type="PROSITE-ProRule" id="PRU00284"/>
    </source>
</evidence>
<dbReference type="SMART" id="SM01358">
    <property type="entry name" value="HBM"/>
    <property type="match status" value="1"/>
</dbReference>
<name>A0A7K3NRL1_9BACT</name>
<comment type="caution">
    <text evidence="11">The sequence shown here is derived from an EMBL/GenBank/DDBJ whole genome shotgun (WGS) entry which is preliminary data.</text>
</comment>
<feature type="transmembrane region" description="Helical" evidence="7">
    <location>
        <begin position="12"/>
        <end position="33"/>
    </location>
</feature>